<feature type="transmembrane region" description="Helical" evidence="1">
    <location>
        <begin position="21"/>
        <end position="43"/>
    </location>
</feature>
<dbReference type="Proteomes" id="UP000004705">
    <property type="component" value="Chromosome"/>
</dbReference>
<accession>H8G6F5</accession>
<evidence type="ECO:0000256" key="1">
    <source>
        <dbReference type="SAM" id="Phobius"/>
    </source>
</evidence>
<sequence length="128" mass="12978">MRDRPHGDGRPHDRGAVTVEAAIAVCALVAVLGLILAGVAAVVDQLRCTDAATQAARLLARGTSEAVAEQLVEATAPNGATMTVSRDEEAVIVRVGATPVGGLLPGVVVRAEARAALEPGVRDADAPR</sequence>
<gene>
    <name evidence="2" type="ORF">SacazDRAFT_02350</name>
</gene>
<protein>
    <recommendedName>
        <fullName evidence="4">TadE-like protein</fullName>
    </recommendedName>
</protein>
<keyword evidence="3" id="KW-1185">Reference proteome</keyword>
<keyword evidence="1" id="KW-1133">Transmembrane helix</keyword>
<evidence type="ECO:0000313" key="3">
    <source>
        <dbReference type="Proteomes" id="UP000004705"/>
    </source>
</evidence>
<reference evidence="2 3" key="1">
    <citation type="journal article" date="2012" name="Stand. Genomic Sci.">
        <title>Genome sequence of the soil bacterium Saccharomonospora azurea type strain (NA-128(T)).</title>
        <authorList>
            <person name="Klenk H.P."/>
            <person name="Held B."/>
            <person name="Lucas S."/>
            <person name="Lapidus A."/>
            <person name="Copeland A."/>
            <person name="Hammon N."/>
            <person name="Pitluck S."/>
            <person name="Goodwin L.A."/>
            <person name="Han C."/>
            <person name="Tapia R."/>
            <person name="Brambilla E.M."/>
            <person name="Potter G."/>
            <person name="Land M."/>
            <person name="Ivanova N."/>
            <person name="Rohde M."/>
            <person name="Goker M."/>
            <person name="Detter J.C."/>
            <person name="Kyrpides N.C."/>
            <person name="Woyke T."/>
        </authorList>
    </citation>
    <scope>NUCLEOTIDE SEQUENCE [LARGE SCALE GENOMIC DNA]</scope>
    <source>
        <strain evidence="2 3">NA-128</strain>
    </source>
</reference>
<dbReference type="RefSeq" id="WP_005441724.1">
    <property type="nucleotide sequence ID" value="NZ_CM001466.1"/>
</dbReference>
<name>H8G6F5_9PSEU</name>
<dbReference type="OrthoDB" id="3557358at2"/>
<proteinExistence type="predicted"/>
<evidence type="ECO:0008006" key="4">
    <source>
        <dbReference type="Google" id="ProtNLM"/>
    </source>
</evidence>
<dbReference type="InterPro" id="IPR049790">
    <property type="entry name" value="Rv3655c/TadE"/>
</dbReference>
<dbReference type="NCBIfam" id="NF041390">
    <property type="entry name" value="TadE_Rv3655c"/>
    <property type="match status" value="1"/>
</dbReference>
<keyword evidence="1" id="KW-0472">Membrane</keyword>
<evidence type="ECO:0000313" key="2">
    <source>
        <dbReference type="EMBL" id="EHY89257.1"/>
    </source>
</evidence>
<dbReference type="HOGENOM" id="CLU_116311_1_0_11"/>
<dbReference type="EMBL" id="CM001466">
    <property type="protein sequence ID" value="EHY89257.1"/>
    <property type="molecule type" value="Genomic_DNA"/>
</dbReference>
<keyword evidence="1" id="KW-0812">Transmembrane</keyword>
<organism evidence="2 3">
    <name type="scientific">Saccharomonospora azurea NA-128</name>
    <dbReference type="NCBI Taxonomy" id="882081"/>
    <lineage>
        <taxon>Bacteria</taxon>
        <taxon>Bacillati</taxon>
        <taxon>Actinomycetota</taxon>
        <taxon>Actinomycetes</taxon>
        <taxon>Pseudonocardiales</taxon>
        <taxon>Pseudonocardiaceae</taxon>
        <taxon>Saccharomonospora</taxon>
    </lineage>
</organism>
<dbReference type="AlphaFoldDB" id="H8G6F5"/>